<evidence type="ECO:0000259" key="4">
    <source>
        <dbReference type="PROSITE" id="PS50995"/>
    </source>
</evidence>
<dbReference type="PANTHER" id="PTHR35790">
    <property type="entry name" value="HTH-TYPE TRANSCRIPTIONAL REGULATOR PCHR"/>
    <property type="match status" value="1"/>
</dbReference>
<keyword evidence="3" id="KW-0804">Transcription</keyword>
<reference evidence="5" key="1">
    <citation type="submission" date="2024-05" db="EMBL/GenBank/DDBJ databases">
        <title>Isolation and characterization of Sporomusa carbonis sp. nov., a carboxydotrophic hydrogenogen in the genus of Sporomusa isolated from a charcoal burning pile.</title>
        <authorList>
            <person name="Boeer T."/>
            <person name="Rosenbaum F."/>
            <person name="Eysell L."/>
            <person name="Mueller V."/>
            <person name="Daniel R."/>
            <person name="Poehlein A."/>
        </authorList>
    </citation>
    <scope>NUCLEOTIDE SEQUENCE [LARGE SCALE GENOMIC DNA]</scope>
    <source>
        <strain evidence="5">DSM 3132</strain>
    </source>
</reference>
<protein>
    <recommendedName>
        <fullName evidence="4">HTH marR-type domain-containing protein</fullName>
    </recommendedName>
</protein>
<proteinExistence type="predicted"/>
<gene>
    <name evidence="5" type="ORF">SPACI_034850</name>
</gene>
<feature type="domain" description="HTH marR-type" evidence="4">
    <location>
        <begin position="1"/>
        <end position="140"/>
    </location>
</feature>
<sequence length="152" mass="18029">MSQAIQILDLLIKIQESSDIFPHEWEATFDGINLLEVHCIDRIGKVQYANVTKIANEMEMTRGSISKICKRMISKGLIESYQRSDNHKEIYFRLTKRGQRVYNEHEKYHNQARQEELSLMNTFNEYEQSIIFRFLNGINCLHNRKMAEKNND</sequence>
<evidence type="ECO:0000313" key="5">
    <source>
        <dbReference type="EMBL" id="XFO73399.1"/>
    </source>
</evidence>
<dbReference type="EMBL" id="CP155571">
    <property type="protein sequence ID" value="XFO73399.1"/>
    <property type="molecule type" value="Genomic_DNA"/>
</dbReference>
<dbReference type="SUPFAM" id="SSF46785">
    <property type="entry name" value="Winged helix' DNA-binding domain"/>
    <property type="match status" value="1"/>
</dbReference>
<dbReference type="Gene3D" id="1.10.10.10">
    <property type="entry name" value="Winged helix-like DNA-binding domain superfamily/Winged helix DNA-binding domain"/>
    <property type="match status" value="1"/>
</dbReference>
<dbReference type="Pfam" id="PF01047">
    <property type="entry name" value="MarR"/>
    <property type="match status" value="1"/>
</dbReference>
<dbReference type="Proteomes" id="UP000216052">
    <property type="component" value="Chromosome"/>
</dbReference>
<dbReference type="InterPro" id="IPR000835">
    <property type="entry name" value="HTH_MarR-typ"/>
</dbReference>
<name>A0ABZ3J4V4_SPOA4</name>
<evidence type="ECO:0000256" key="3">
    <source>
        <dbReference type="ARBA" id="ARBA00023163"/>
    </source>
</evidence>
<keyword evidence="1" id="KW-0805">Transcription regulation</keyword>
<organism evidence="5 6">
    <name type="scientific">Sporomusa acidovorans (strain ATCC 49682 / DSM 3132 / Mol)</name>
    <dbReference type="NCBI Taxonomy" id="1123286"/>
    <lineage>
        <taxon>Bacteria</taxon>
        <taxon>Bacillati</taxon>
        <taxon>Bacillota</taxon>
        <taxon>Negativicutes</taxon>
        <taxon>Selenomonadales</taxon>
        <taxon>Sporomusaceae</taxon>
        <taxon>Sporomusa</taxon>
    </lineage>
</organism>
<dbReference type="RefSeq" id="WP_093796699.1">
    <property type="nucleotide sequence ID" value="NZ_CP155571.1"/>
</dbReference>
<keyword evidence="6" id="KW-1185">Reference proteome</keyword>
<accession>A0ABZ3J4V4</accession>
<dbReference type="PANTHER" id="PTHR35790:SF4">
    <property type="entry name" value="HTH-TYPE TRANSCRIPTIONAL REGULATOR PCHR"/>
    <property type="match status" value="1"/>
</dbReference>
<dbReference type="PROSITE" id="PS50995">
    <property type="entry name" value="HTH_MARR_2"/>
    <property type="match status" value="1"/>
</dbReference>
<dbReference type="InterPro" id="IPR036388">
    <property type="entry name" value="WH-like_DNA-bd_sf"/>
</dbReference>
<dbReference type="SMART" id="SM00347">
    <property type="entry name" value="HTH_MARR"/>
    <property type="match status" value="1"/>
</dbReference>
<dbReference type="InterPro" id="IPR052067">
    <property type="entry name" value="Metal_resp_HTH_trans_reg"/>
</dbReference>
<evidence type="ECO:0000313" key="6">
    <source>
        <dbReference type="Proteomes" id="UP000216052"/>
    </source>
</evidence>
<keyword evidence="2" id="KW-0238">DNA-binding</keyword>
<evidence type="ECO:0000256" key="2">
    <source>
        <dbReference type="ARBA" id="ARBA00023125"/>
    </source>
</evidence>
<dbReference type="InterPro" id="IPR036390">
    <property type="entry name" value="WH_DNA-bd_sf"/>
</dbReference>
<evidence type="ECO:0000256" key="1">
    <source>
        <dbReference type="ARBA" id="ARBA00023015"/>
    </source>
</evidence>